<keyword evidence="1" id="KW-0472">Membrane</keyword>
<reference evidence="4" key="1">
    <citation type="submission" date="2016-06" db="EMBL/GenBank/DDBJ databases">
        <title>NZP2037 Pacbio-Illumina hybrid assembly.</title>
        <authorList>
            <person name="Ramsay J.P."/>
        </authorList>
    </citation>
    <scope>NUCLEOTIDE SEQUENCE [LARGE SCALE GENOMIC DNA]</scope>
    <source>
        <strain evidence="4">R7ANS::ICEMlSym2042</strain>
    </source>
</reference>
<protein>
    <recommendedName>
        <fullName evidence="2">Putative Flp pilus-assembly TadG-like N-terminal domain-containing protein</fullName>
    </recommendedName>
</protein>
<feature type="domain" description="Putative Flp pilus-assembly TadG-like N-terminal" evidence="2">
    <location>
        <begin position="31"/>
        <end position="76"/>
    </location>
</feature>
<accession>A0A1A5J738</accession>
<dbReference type="Gene3D" id="3.40.50.410">
    <property type="entry name" value="von Willebrand factor, type A domain"/>
    <property type="match status" value="2"/>
</dbReference>
<dbReference type="InterPro" id="IPR036465">
    <property type="entry name" value="vWFA_dom_sf"/>
</dbReference>
<dbReference type="SUPFAM" id="SSF53300">
    <property type="entry name" value="vWA-like"/>
    <property type="match status" value="1"/>
</dbReference>
<organism evidence="3 4">
    <name type="scientific">Rhizobium loti</name>
    <name type="common">Mesorhizobium loti</name>
    <dbReference type="NCBI Taxonomy" id="381"/>
    <lineage>
        <taxon>Bacteria</taxon>
        <taxon>Pseudomonadati</taxon>
        <taxon>Pseudomonadota</taxon>
        <taxon>Alphaproteobacteria</taxon>
        <taxon>Hyphomicrobiales</taxon>
        <taxon>Phyllobacteriaceae</taxon>
        <taxon>Mesorhizobium</taxon>
    </lineage>
</organism>
<dbReference type="Pfam" id="PF13400">
    <property type="entry name" value="Tad"/>
    <property type="match status" value="1"/>
</dbReference>
<sequence length="678" mass="73709">MESWRQSRIRRRGPLQVMHELWRQFRRDRRGNYALMTVVAMVPLMGGLAIAVDFTEMNREKQMVTNALDAANFATARRLTEGATDDQLKAYALDFFNANLNDIDPASATLNVTLPSNTSGGGLLTMTAQLAYKPYFYPAFAQLVGKSATDANQKINFSVTSQVRLKNTLEVALVLDNSGSMTTLGTGSGQKRIDLLKTASKQLVDTLAQQAVMIKQVDKPVQFGLVPFAASVNVGPANGNASWMDTEGLSPVSNENFDWSTLNAANKYAQQTNGIWYKRGTGWGSEEGQMLTRFSLYRDMKVVTNHERVVNSKRVVCDEYNSNNTCKRSHDEYDYIDSYGPFASWQGCVEARPYPYNVNDASPSGGSANTGIGVGDPATMFVPMFAPDEPGNHWKLTQDPDEAAPVTYGAVNSWWNDDPTSGTGQSRLRNMAKYFQPRPIDAPALPAGNGPNYSCTTNPITPLTDVSVADGATSIKAAIDLMQPNGGTNVPEGMAWGWRVVSSGEPFTQGRRETEKGNDKVVIVLTDGANTYYTPSSLGYSDPANSKSTYASYGYLNPGYNGTSVGRMFMGTSSAIGQLDYSNGNYTNALNEQMATLCNNAKAANIMVMTVALDLSTTKASDKLAIDALKSCSSDSRFRKDPTDPSKPAKLFWNATGASLSNDFKEIGNELSNLRVVG</sequence>
<dbReference type="Proteomes" id="UP000093748">
    <property type="component" value="Unassembled WGS sequence"/>
</dbReference>
<evidence type="ECO:0000313" key="4">
    <source>
        <dbReference type="Proteomes" id="UP000093748"/>
    </source>
</evidence>
<gene>
    <name evidence="3" type="ORF">BAE39_11710</name>
</gene>
<comment type="caution">
    <text evidence="3">The sequence shown here is derived from an EMBL/GenBank/DDBJ whole genome shotgun (WGS) entry which is preliminary data.</text>
</comment>
<dbReference type="AlphaFoldDB" id="A0A1A5J738"/>
<dbReference type="InterPro" id="IPR028087">
    <property type="entry name" value="Tad_N"/>
</dbReference>
<proteinExistence type="predicted"/>
<dbReference type="EMBL" id="LZTJ01000012">
    <property type="protein sequence ID" value="OBP76754.1"/>
    <property type="molecule type" value="Genomic_DNA"/>
</dbReference>
<keyword evidence="1" id="KW-0812">Transmembrane</keyword>
<name>A0A1A5J738_RHILI</name>
<evidence type="ECO:0000313" key="3">
    <source>
        <dbReference type="EMBL" id="OBP76754.1"/>
    </source>
</evidence>
<evidence type="ECO:0000259" key="2">
    <source>
        <dbReference type="Pfam" id="PF13400"/>
    </source>
</evidence>
<feature type="transmembrane region" description="Helical" evidence="1">
    <location>
        <begin position="33"/>
        <end position="52"/>
    </location>
</feature>
<keyword evidence="1" id="KW-1133">Transmembrane helix</keyword>
<evidence type="ECO:0000256" key="1">
    <source>
        <dbReference type="SAM" id="Phobius"/>
    </source>
</evidence>